<sequence>MIVERHYGDLPLLCGLILDDMSPYFSGSKLVVGDLSEGICNKTGNFGLDESDSLFKLGSSTEILRIRRMQLQDVVQFMGY</sequence>
<dbReference type="AlphaFoldDB" id="G2YPJ7"/>
<dbReference type="Proteomes" id="UP000008177">
    <property type="component" value="Unplaced contigs"/>
</dbReference>
<evidence type="ECO:0000313" key="2">
    <source>
        <dbReference type="Proteomes" id="UP000008177"/>
    </source>
</evidence>
<accession>G2YPJ7</accession>
<protein>
    <submittedName>
        <fullName evidence="1">Uncharacterized protein</fullName>
    </submittedName>
</protein>
<evidence type="ECO:0000313" key="1">
    <source>
        <dbReference type="EMBL" id="CCD53545.1"/>
    </source>
</evidence>
<proteinExistence type="predicted"/>
<dbReference type="InParanoid" id="G2YPJ7"/>
<reference evidence="2" key="1">
    <citation type="journal article" date="2011" name="PLoS Genet.">
        <title>Genomic analysis of the necrotrophic fungal pathogens Sclerotinia sclerotiorum and Botrytis cinerea.</title>
        <authorList>
            <person name="Amselem J."/>
            <person name="Cuomo C.A."/>
            <person name="van Kan J.A."/>
            <person name="Viaud M."/>
            <person name="Benito E.P."/>
            <person name="Couloux A."/>
            <person name="Coutinho P.M."/>
            <person name="de Vries R.P."/>
            <person name="Dyer P.S."/>
            <person name="Fillinger S."/>
            <person name="Fournier E."/>
            <person name="Gout L."/>
            <person name="Hahn M."/>
            <person name="Kohn L."/>
            <person name="Lapalu N."/>
            <person name="Plummer K.M."/>
            <person name="Pradier J.M."/>
            <person name="Quevillon E."/>
            <person name="Sharon A."/>
            <person name="Simon A."/>
            <person name="ten Have A."/>
            <person name="Tudzynski B."/>
            <person name="Tudzynski P."/>
            <person name="Wincker P."/>
            <person name="Andrew M."/>
            <person name="Anthouard V."/>
            <person name="Beever R.E."/>
            <person name="Beffa R."/>
            <person name="Benoit I."/>
            <person name="Bouzid O."/>
            <person name="Brault B."/>
            <person name="Chen Z."/>
            <person name="Choquer M."/>
            <person name="Collemare J."/>
            <person name="Cotton P."/>
            <person name="Danchin E.G."/>
            <person name="Da Silva C."/>
            <person name="Gautier A."/>
            <person name="Giraud C."/>
            <person name="Giraud T."/>
            <person name="Gonzalez C."/>
            <person name="Grossetete S."/>
            <person name="Guldener U."/>
            <person name="Henrissat B."/>
            <person name="Howlett B.J."/>
            <person name="Kodira C."/>
            <person name="Kretschmer M."/>
            <person name="Lappartient A."/>
            <person name="Leroch M."/>
            <person name="Levis C."/>
            <person name="Mauceli E."/>
            <person name="Neuveglise C."/>
            <person name="Oeser B."/>
            <person name="Pearson M."/>
            <person name="Poulain J."/>
            <person name="Poussereau N."/>
            <person name="Quesneville H."/>
            <person name="Rascle C."/>
            <person name="Schumacher J."/>
            <person name="Segurens B."/>
            <person name="Sexton A."/>
            <person name="Silva E."/>
            <person name="Sirven C."/>
            <person name="Soanes D.M."/>
            <person name="Talbot N.J."/>
            <person name="Templeton M."/>
            <person name="Yandava C."/>
            <person name="Yarden O."/>
            <person name="Zeng Q."/>
            <person name="Rollins J.A."/>
            <person name="Lebrun M.H."/>
            <person name="Dickman M."/>
        </authorList>
    </citation>
    <scope>NUCLEOTIDE SEQUENCE [LARGE SCALE GENOMIC DNA]</scope>
    <source>
        <strain evidence="2">T4</strain>
    </source>
</reference>
<gene>
    <name evidence="1" type="ORF">BofuT4_uP135900.1</name>
</gene>
<dbReference type="HOGENOM" id="CLU_2589485_0_0_1"/>
<name>G2YPJ7_BOTF4</name>
<organism evidence="1 2">
    <name type="scientific">Botryotinia fuckeliana (strain T4)</name>
    <name type="common">Noble rot fungus</name>
    <name type="synonym">Botrytis cinerea</name>
    <dbReference type="NCBI Taxonomy" id="999810"/>
    <lineage>
        <taxon>Eukaryota</taxon>
        <taxon>Fungi</taxon>
        <taxon>Dikarya</taxon>
        <taxon>Ascomycota</taxon>
        <taxon>Pezizomycotina</taxon>
        <taxon>Leotiomycetes</taxon>
        <taxon>Helotiales</taxon>
        <taxon>Sclerotiniaceae</taxon>
        <taxon>Botrytis</taxon>
    </lineage>
</organism>
<dbReference type="EMBL" id="FQ790347">
    <property type="protein sequence ID" value="CCD53545.1"/>
    <property type="molecule type" value="Genomic_DNA"/>
</dbReference>